<evidence type="ECO:0000256" key="1">
    <source>
        <dbReference type="SAM" id="MobiDB-lite"/>
    </source>
</evidence>
<accession>A0ABU4SAJ8</accession>
<feature type="compositionally biased region" description="Basic and acidic residues" evidence="1">
    <location>
        <begin position="82"/>
        <end position="102"/>
    </location>
</feature>
<comment type="caution">
    <text evidence="2">The sequence shown here is derived from an EMBL/GenBank/DDBJ whole genome shotgun (WGS) entry which is preliminary data.</text>
</comment>
<protein>
    <submittedName>
        <fullName evidence="2">Uncharacterized protein</fullName>
    </submittedName>
</protein>
<feature type="region of interest" description="Disordered" evidence="1">
    <location>
        <begin position="79"/>
        <end position="105"/>
    </location>
</feature>
<dbReference type="Proteomes" id="UP001271890">
    <property type="component" value="Unassembled WGS sequence"/>
</dbReference>
<gene>
    <name evidence="2" type="ORF">FE392_10815</name>
</gene>
<keyword evidence="3" id="KW-1185">Reference proteome</keyword>
<evidence type="ECO:0000313" key="3">
    <source>
        <dbReference type="Proteomes" id="UP001271890"/>
    </source>
</evidence>
<organism evidence="2 3">
    <name type="scientific">Xenorhabdus santafensis</name>
    <dbReference type="NCBI Taxonomy" id="2582833"/>
    <lineage>
        <taxon>Bacteria</taxon>
        <taxon>Pseudomonadati</taxon>
        <taxon>Pseudomonadota</taxon>
        <taxon>Gammaproteobacteria</taxon>
        <taxon>Enterobacterales</taxon>
        <taxon>Morganellaceae</taxon>
        <taxon>Xenorhabdus</taxon>
    </lineage>
</organism>
<proteinExistence type="predicted"/>
<dbReference type="RefSeq" id="WP_319930234.1">
    <property type="nucleotide sequence ID" value="NZ_VCDN01000041.1"/>
</dbReference>
<sequence>MKLIRVYPDSSIFIEPHRKAVGKTRLTIVCHGYKHALGVPRIKIDDRFYGPQQIAQFIPAWTLITRLYSVRLLACDTASSDPDNKNNQHGEWREAQSNDDRTSSFGSQLSSYLKNIYIRAYDGRLFTSCPDESMWNHYMMGGEKAFTDVFIRDFQIDKNEADYHSVVFFNGNIVKERYSIQPLSCLGLVRE</sequence>
<evidence type="ECO:0000313" key="2">
    <source>
        <dbReference type="EMBL" id="MDX7987817.1"/>
    </source>
</evidence>
<name>A0ABU4SAJ8_9GAMM</name>
<reference evidence="3" key="1">
    <citation type="journal article" date="2024" name="Toxins">
        <title>Genome Sequence Analysis of Native Xenorhabdus Strains Isolated from Entomopathogenic Nematodes in Argentina.</title>
        <authorList>
            <person name="Palma L."/>
            <person name="Frizzo L."/>
            <person name="Kaiser S."/>
            <person name="Berry C."/>
            <person name="Caballero P."/>
            <person name="Bode H.B."/>
            <person name="Del Valle E.E."/>
        </authorList>
    </citation>
    <scope>NUCLEOTIDE SEQUENCE [LARGE SCALE GENOMIC DNA]</scope>
    <source>
        <strain evidence="3">12</strain>
    </source>
</reference>
<dbReference type="EMBL" id="VCDN01000041">
    <property type="protein sequence ID" value="MDX7987817.1"/>
    <property type="molecule type" value="Genomic_DNA"/>
</dbReference>